<dbReference type="PANTHER" id="PTHR42986:SF1">
    <property type="entry name" value="BENZALDEHYDE DEHYDROGENASE YFMT"/>
    <property type="match status" value="1"/>
</dbReference>
<name>A0A919UTE1_9ACTN</name>
<dbReference type="Gene3D" id="3.40.605.10">
    <property type="entry name" value="Aldehyde Dehydrogenase, Chain A, domain 1"/>
    <property type="match status" value="1"/>
</dbReference>
<reference evidence="7" key="1">
    <citation type="submission" date="2021-01" db="EMBL/GenBank/DDBJ databases">
        <title>Whole genome shotgun sequence of Acrocarpospora phusangensis NBRC 108782.</title>
        <authorList>
            <person name="Komaki H."/>
            <person name="Tamura T."/>
        </authorList>
    </citation>
    <scope>NUCLEOTIDE SEQUENCE</scope>
    <source>
        <strain evidence="7">NBRC 108782</strain>
    </source>
</reference>
<dbReference type="InterPro" id="IPR016163">
    <property type="entry name" value="Ald_DH_C"/>
</dbReference>
<dbReference type="Proteomes" id="UP000640052">
    <property type="component" value="Unassembled WGS sequence"/>
</dbReference>
<evidence type="ECO:0000256" key="4">
    <source>
        <dbReference type="PROSITE-ProRule" id="PRU10007"/>
    </source>
</evidence>
<keyword evidence="3" id="KW-0520">NAD</keyword>
<dbReference type="InterPro" id="IPR015590">
    <property type="entry name" value="Aldehyde_DH_dom"/>
</dbReference>
<dbReference type="PROSITE" id="PS00687">
    <property type="entry name" value="ALDEHYDE_DEHYDR_GLU"/>
    <property type="match status" value="1"/>
</dbReference>
<comment type="caution">
    <text evidence="7">The sequence shown here is derived from an EMBL/GenBank/DDBJ whole genome shotgun (WGS) entry which is preliminary data.</text>
</comment>
<gene>
    <name evidence="7" type="ORF">Aph01nite_79680</name>
</gene>
<evidence type="ECO:0000313" key="8">
    <source>
        <dbReference type="Proteomes" id="UP000640052"/>
    </source>
</evidence>
<proteinExistence type="inferred from homology"/>
<evidence type="ECO:0000256" key="2">
    <source>
        <dbReference type="ARBA" id="ARBA00023002"/>
    </source>
</evidence>
<evidence type="ECO:0000259" key="6">
    <source>
        <dbReference type="Pfam" id="PF00171"/>
    </source>
</evidence>
<dbReference type="GO" id="GO:0016620">
    <property type="term" value="F:oxidoreductase activity, acting on the aldehyde or oxo group of donors, NAD or NADP as acceptor"/>
    <property type="evidence" value="ECO:0007669"/>
    <property type="project" value="InterPro"/>
</dbReference>
<dbReference type="EMBL" id="BOOA01000145">
    <property type="protein sequence ID" value="GIH29658.1"/>
    <property type="molecule type" value="Genomic_DNA"/>
</dbReference>
<dbReference type="InterPro" id="IPR016162">
    <property type="entry name" value="Ald_DH_N"/>
</dbReference>
<dbReference type="SUPFAM" id="SSF53720">
    <property type="entry name" value="ALDH-like"/>
    <property type="match status" value="1"/>
</dbReference>
<dbReference type="PANTHER" id="PTHR42986">
    <property type="entry name" value="BENZALDEHYDE DEHYDROGENASE YFMT"/>
    <property type="match status" value="1"/>
</dbReference>
<dbReference type="AlphaFoldDB" id="A0A919UTE1"/>
<protein>
    <submittedName>
        <fullName evidence="7">Aldehyde dehydrogenase</fullName>
    </submittedName>
</protein>
<keyword evidence="2 5" id="KW-0560">Oxidoreductase</keyword>
<accession>A0A919UTE1</accession>
<dbReference type="FunFam" id="3.40.605.10:FF:000007">
    <property type="entry name" value="NAD/NADP-dependent betaine aldehyde dehydrogenase"/>
    <property type="match status" value="1"/>
</dbReference>
<comment type="similarity">
    <text evidence="1 5">Belongs to the aldehyde dehydrogenase family.</text>
</comment>
<evidence type="ECO:0000256" key="1">
    <source>
        <dbReference type="ARBA" id="ARBA00009986"/>
    </source>
</evidence>
<dbReference type="CDD" id="cd07152">
    <property type="entry name" value="ALDH_BenzADH"/>
    <property type="match status" value="1"/>
</dbReference>
<dbReference type="InterPro" id="IPR029510">
    <property type="entry name" value="Ald_DH_CS_GLU"/>
</dbReference>
<evidence type="ECO:0000313" key="7">
    <source>
        <dbReference type="EMBL" id="GIH29658.1"/>
    </source>
</evidence>
<organism evidence="7 8">
    <name type="scientific">Acrocarpospora phusangensis</name>
    <dbReference type="NCBI Taxonomy" id="1070424"/>
    <lineage>
        <taxon>Bacteria</taxon>
        <taxon>Bacillati</taxon>
        <taxon>Actinomycetota</taxon>
        <taxon>Actinomycetes</taxon>
        <taxon>Streptosporangiales</taxon>
        <taxon>Streptosporangiaceae</taxon>
        <taxon>Acrocarpospora</taxon>
    </lineage>
</organism>
<evidence type="ECO:0000256" key="3">
    <source>
        <dbReference type="ARBA" id="ARBA00023027"/>
    </source>
</evidence>
<dbReference type="RefSeq" id="WP_204046266.1">
    <property type="nucleotide sequence ID" value="NZ_BOOA01000145.1"/>
</dbReference>
<sequence>MSLMDPKIWNGQIYSNGWTSSHAGDAVVVEPATGHEIGRIGVADAEDVATAVATAKAAQREWAATSFEERAAVLRRAGLLFEQHAEDIHHWIIREAGSIPPKAGVETHVASQECYEAAALASAPIGEIIQTAKRRMSLARRIPVGVVGVISPFNFPLILATRSVAPALALGNAVVLKPDTRTAVCGGVSLAQVFEEAGLPQGLLHVLPGGPEAGEALVAHPDVPVISFTGSTAAGRKVGEACGRLLKRSHLELGGNSALIVLDDADLDLAASAGAWGSFLHQGQICMTTGRHLVHASIAEEYVARLAEKADHLPVGNPATDQVALGPLISAGQRDKVHALVTGSVDGGARLAAGGTYEGLFYRPTVLAGVTADSPAYANEVFGPVAPVLPFSTAEEAVALAGASEYGLSLGILSRDVMKAVDLAERIPSGIVHINDQTVDDEAVAPFGGVGASGSGSRFGGVRANGDAFTHTQWLTMQGEIAGYPF</sequence>
<keyword evidence="8" id="KW-1185">Reference proteome</keyword>
<evidence type="ECO:0000256" key="5">
    <source>
        <dbReference type="RuleBase" id="RU003345"/>
    </source>
</evidence>
<dbReference type="Gene3D" id="3.40.309.10">
    <property type="entry name" value="Aldehyde Dehydrogenase, Chain A, domain 2"/>
    <property type="match status" value="1"/>
</dbReference>
<feature type="active site" evidence="4">
    <location>
        <position position="252"/>
    </location>
</feature>
<dbReference type="Pfam" id="PF00171">
    <property type="entry name" value="Aldedh"/>
    <property type="match status" value="1"/>
</dbReference>
<dbReference type="InterPro" id="IPR016161">
    <property type="entry name" value="Ald_DH/histidinol_DH"/>
</dbReference>
<feature type="domain" description="Aldehyde dehydrogenase" evidence="6">
    <location>
        <begin position="18"/>
        <end position="474"/>
    </location>
</feature>